<keyword evidence="4" id="KW-1185">Reference proteome</keyword>
<proteinExistence type="predicted"/>
<name>S8BAY3_PENO1</name>
<dbReference type="EMBL" id="KB644414">
    <property type="protein sequence ID" value="EPS32007.1"/>
    <property type="molecule type" value="Genomic_DNA"/>
</dbReference>
<feature type="compositionally biased region" description="Low complexity" evidence="1">
    <location>
        <begin position="29"/>
        <end position="38"/>
    </location>
</feature>
<feature type="region of interest" description="Disordered" evidence="1">
    <location>
        <begin position="750"/>
        <end position="804"/>
    </location>
</feature>
<feature type="compositionally biased region" description="Low complexity" evidence="1">
    <location>
        <begin position="788"/>
        <end position="797"/>
    </location>
</feature>
<evidence type="ECO:0000313" key="4">
    <source>
        <dbReference type="Proteomes" id="UP000019376"/>
    </source>
</evidence>
<dbReference type="PhylomeDB" id="S8BAY3"/>
<feature type="compositionally biased region" description="Basic and acidic residues" evidence="1">
    <location>
        <begin position="454"/>
        <end position="468"/>
    </location>
</feature>
<dbReference type="InterPro" id="IPR001810">
    <property type="entry name" value="F-box_dom"/>
</dbReference>
<dbReference type="STRING" id="933388.S8BAY3"/>
<sequence>MTAASFAQAGQPVSNSTKEMSSDEEDFVSSPSTPTASADALTQARLSTAMDQLQLGNRRSQSPPDNQTAPHKTSSSAEASTAFRTSENAKKKPLALLDLPWDILKEIVKEITHTDDLTSLALTCSALHDLAIPYLYSRFDIVWPEVVEDSSADGSSGVDALSHGLSTLVMGEGIFHQLPQMAYPSTSSSCSLCGCDGRAHASSSGANTRITECASRPRRGNYYAQYTRTFSIANGPISWIREYSVNREVGKMLGTLVALAVARMVNLEAFIWDMPTGVVREIWLALASLANRPGHECRLEQVWVRWHDNKQNLLRANHTSFPRLPRNWRDTRIEYPSLSILPPLKSITVLEIDETAYLDELAVLIERSRTRLIELRIGITSRVRFFNAFLCQKDSDEPNAGWPKPGGVLSVLSCAVENGACRWHEASTQFTHADGSSDHGLDSAATPQQPTEVSSDRHVLPGNEKEQSQDLGDEDQSHTHSNVSVPIGEGLASSGPPRHGQLKLRVLELERVHLHAPTLLAAIDWTCLVALTVLGCKDDEQLWKALRRKYSPSVITPPKRTCDQTSSPVESEYPLNLKHLHTDNVSPYLMLFVKESLAPNTLESVYLHEPVHPELSVPIDAIYKYIFRRHRLSLRRVLVAPPDQSDPDEPRIWMFTREIISFVTSGRMPQLSELGMAIDHSNWHHFLRRIPNMSQLFALYLAKIDHSPQPELRELGLQILDIVSIRPDLKLTYIGVQSKCYQIEEASPGDVEYGAHQHPDSDYETGDPNEESDLGDDSELDSPEQSYISDPLSSGLSDDSDIEIGDDGEPRARLWLHEIPYCDDKISIFKARHAMI</sequence>
<feature type="domain" description="F-box" evidence="2">
    <location>
        <begin position="93"/>
        <end position="146"/>
    </location>
</feature>
<dbReference type="PROSITE" id="PS50181">
    <property type="entry name" value="FBOX"/>
    <property type="match status" value="1"/>
</dbReference>
<gene>
    <name evidence="3" type="ORF">PDE_06966</name>
</gene>
<reference evidence="3 4" key="1">
    <citation type="journal article" date="2013" name="PLoS ONE">
        <title>Genomic and secretomic analyses reveal unique features of the lignocellulolytic enzyme system of Penicillium decumbens.</title>
        <authorList>
            <person name="Liu G."/>
            <person name="Zhang L."/>
            <person name="Wei X."/>
            <person name="Zou G."/>
            <person name="Qin Y."/>
            <person name="Ma L."/>
            <person name="Li J."/>
            <person name="Zheng H."/>
            <person name="Wang S."/>
            <person name="Wang C."/>
            <person name="Xun L."/>
            <person name="Zhao G.-P."/>
            <person name="Zhou Z."/>
            <person name="Qu Y."/>
        </authorList>
    </citation>
    <scope>NUCLEOTIDE SEQUENCE [LARGE SCALE GENOMIC DNA]</scope>
    <source>
        <strain evidence="4">114-2 / CGMCC 5302</strain>
    </source>
</reference>
<protein>
    <recommendedName>
        <fullName evidence="2">F-box domain-containing protein</fullName>
    </recommendedName>
</protein>
<dbReference type="OrthoDB" id="3199516at2759"/>
<feature type="compositionally biased region" description="Acidic residues" evidence="1">
    <location>
        <begin position="762"/>
        <end position="782"/>
    </location>
</feature>
<evidence type="ECO:0000313" key="3">
    <source>
        <dbReference type="EMBL" id="EPS32007.1"/>
    </source>
</evidence>
<accession>S8BAY3</accession>
<evidence type="ECO:0000259" key="2">
    <source>
        <dbReference type="PROSITE" id="PS50181"/>
    </source>
</evidence>
<evidence type="ECO:0000256" key="1">
    <source>
        <dbReference type="SAM" id="MobiDB-lite"/>
    </source>
</evidence>
<feature type="region of interest" description="Disordered" evidence="1">
    <location>
        <begin position="1"/>
        <end position="86"/>
    </location>
</feature>
<dbReference type="Proteomes" id="UP000019376">
    <property type="component" value="Unassembled WGS sequence"/>
</dbReference>
<feature type="compositionally biased region" description="Polar residues" evidence="1">
    <location>
        <begin position="44"/>
        <end position="86"/>
    </location>
</feature>
<dbReference type="AlphaFoldDB" id="S8BAY3"/>
<dbReference type="HOGENOM" id="CLU_007899_0_0_1"/>
<organism evidence="3 4">
    <name type="scientific">Penicillium oxalicum (strain 114-2 / CGMCC 5302)</name>
    <name type="common">Penicillium decumbens</name>
    <dbReference type="NCBI Taxonomy" id="933388"/>
    <lineage>
        <taxon>Eukaryota</taxon>
        <taxon>Fungi</taxon>
        <taxon>Dikarya</taxon>
        <taxon>Ascomycota</taxon>
        <taxon>Pezizomycotina</taxon>
        <taxon>Eurotiomycetes</taxon>
        <taxon>Eurotiomycetidae</taxon>
        <taxon>Eurotiales</taxon>
        <taxon>Aspergillaceae</taxon>
        <taxon>Penicillium</taxon>
    </lineage>
</organism>
<feature type="region of interest" description="Disordered" evidence="1">
    <location>
        <begin position="432"/>
        <end position="497"/>
    </location>
</feature>